<sequence>MVLCGLCGLPAQARESQDPTAPLGWQAPKRTQVVTHARLPNLQGIFCDGQACTVILSGQSVGLGGRVNGYVVSAIGDESVVVSRGGRQWRLDLFAENIKSE</sequence>
<keyword evidence="2" id="KW-1185">Reference proteome</keyword>
<dbReference type="PATRIC" id="fig|1195763.3.peg.1889"/>
<gene>
    <name evidence="1" type="ORF">ABT56_08890</name>
</gene>
<dbReference type="AlphaFoldDB" id="A0A0J1H3D1"/>
<comment type="caution">
    <text evidence="1">The sequence shown here is derived from an EMBL/GenBank/DDBJ whole genome shotgun (WGS) entry which is preliminary data.</text>
</comment>
<dbReference type="Proteomes" id="UP000036097">
    <property type="component" value="Unassembled WGS sequence"/>
</dbReference>
<name>A0A0J1H3D1_9GAMM</name>
<dbReference type="STRING" id="1195763.ABT56_08890"/>
<dbReference type="EMBL" id="LDOT01000011">
    <property type="protein sequence ID" value="KLV06290.1"/>
    <property type="molecule type" value="Genomic_DNA"/>
</dbReference>
<proteinExistence type="predicted"/>
<protein>
    <submittedName>
        <fullName evidence="1">MSHA biogenesis protein MshK</fullName>
    </submittedName>
</protein>
<organism evidence="1 2">
    <name type="scientific">Photobacterium aquae</name>
    <dbReference type="NCBI Taxonomy" id="1195763"/>
    <lineage>
        <taxon>Bacteria</taxon>
        <taxon>Pseudomonadati</taxon>
        <taxon>Pseudomonadota</taxon>
        <taxon>Gammaproteobacteria</taxon>
        <taxon>Vibrionales</taxon>
        <taxon>Vibrionaceae</taxon>
        <taxon>Photobacterium</taxon>
    </lineage>
</organism>
<accession>A0A0J1H3D1</accession>
<evidence type="ECO:0000313" key="2">
    <source>
        <dbReference type="Proteomes" id="UP000036097"/>
    </source>
</evidence>
<evidence type="ECO:0000313" key="1">
    <source>
        <dbReference type="EMBL" id="KLV06290.1"/>
    </source>
</evidence>
<reference evidence="1 2" key="1">
    <citation type="submission" date="2015-05" db="EMBL/GenBank/DDBJ databases">
        <title>Photobacterium galathea sp. nov.</title>
        <authorList>
            <person name="Machado H."/>
            <person name="Gram L."/>
        </authorList>
    </citation>
    <scope>NUCLEOTIDE SEQUENCE [LARGE SCALE GENOMIC DNA]</scope>
    <source>
        <strain evidence="1 2">CGMCC 1.12159</strain>
    </source>
</reference>